<reference evidence="2" key="1">
    <citation type="submission" date="2017-02" db="EMBL/GenBank/DDBJ databases">
        <authorList>
            <person name="Varghese N."/>
            <person name="Submissions S."/>
        </authorList>
    </citation>
    <scope>NUCLEOTIDE SEQUENCE [LARGE SCALE GENOMIC DNA]</scope>
    <source>
        <strain evidence="2">ATCC 35199</strain>
    </source>
</reference>
<dbReference type="OrthoDB" id="1924973at2"/>
<keyword evidence="2" id="KW-1185">Reference proteome</keyword>
<accession>A0A1T5D6U5</accession>
<evidence type="ECO:0000313" key="2">
    <source>
        <dbReference type="Proteomes" id="UP000243406"/>
    </source>
</evidence>
<protein>
    <submittedName>
        <fullName evidence="1">Putative motility protein</fullName>
    </submittedName>
</protein>
<dbReference type="AlphaFoldDB" id="A0A1T5D6U5"/>
<organism evidence="1 2">
    <name type="scientific">Acetoanaerobium noterae</name>
    <dbReference type="NCBI Taxonomy" id="745369"/>
    <lineage>
        <taxon>Bacteria</taxon>
        <taxon>Bacillati</taxon>
        <taxon>Bacillota</taxon>
        <taxon>Clostridia</taxon>
        <taxon>Peptostreptococcales</taxon>
        <taxon>Filifactoraceae</taxon>
        <taxon>Acetoanaerobium</taxon>
    </lineage>
</organism>
<dbReference type="RefSeq" id="WP_079590351.1">
    <property type="nucleotide sequence ID" value="NZ_FUYN01000007.1"/>
</dbReference>
<evidence type="ECO:0000313" key="1">
    <source>
        <dbReference type="EMBL" id="SKB67311.1"/>
    </source>
</evidence>
<gene>
    <name evidence="1" type="ORF">SAMN02745120_2594</name>
</gene>
<dbReference type="Pfam" id="PF14070">
    <property type="entry name" value="YjfB_motility"/>
    <property type="match status" value="1"/>
</dbReference>
<dbReference type="EMBL" id="FUYN01000007">
    <property type="protein sequence ID" value="SKB67311.1"/>
    <property type="molecule type" value="Genomic_DNA"/>
</dbReference>
<proteinExistence type="predicted"/>
<sequence length="65" mass="7063">MDIAGLSMSLSQMKAAQQVSVSVMKLSMDTAKNHGSEMVQMIQNNTRMLEQSVTPHLGASIDIKL</sequence>
<dbReference type="Proteomes" id="UP000243406">
    <property type="component" value="Unassembled WGS sequence"/>
</dbReference>
<dbReference type="InterPro" id="IPR025906">
    <property type="entry name" value="YjfB_motility"/>
</dbReference>
<name>A0A1T5D6U5_9FIRM</name>